<dbReference type="RefSeq" id="WP_191201599.1">
    <property type="nucleotide sequence ID" value="NZ_JACXZA010000001.1"/>
</dbReference>
<dbReference type="Proteomes" id="UP000609346">
    <property type="component" value="Unassembled WGS sequence"/>
</dbReference>
<feature type="transmembrane region" description="Helical" evidence="1">
    <location>
        <begin position="108"/>
        <end position="133"/>
    </location>
</feature>
<feature type="transmembrane region" description="Helical" evidence="1">
    <location>
        <begin position="216"/>
        <end position="238"/>
    </location>
</feature>
<proteinExistence type="predicted"/>
<comment type="caution">
    <text evidence="2">The sequence shown here is derived from an EMBL/GenBank/DDBJ whole genome shotgun (WGS) entry which is preliminary data.</text>
</comment>
<reference evidence="2 3" key="1">
    <citation type="submission" date="2020-09" db="EMBL/GenBank/DDBJ databases">
        <title>Paenibacillus sp. strain PR3 16S rRNA gene Genome sequencing and assembly.</title>
        <authorList>
            <person name="Kim J."/>
        </authorList>
    </citation>
    <scope>NUCLEOTIDE SEQUENCE [LARGE SCALE GENOMIC DNA]</scope>
    <source>
        <strain evidence="2 3">PR3</strain>
    </source>
</reference>
<feature type="transmembrane region" description="Helical" evidence="1">
    <location>
        <begin position="20"/>
        <end position="40"/>
    </location>
</feature>
<keyword evidence="3" id="KW-1185">Reference proteome</keyword>
<feature type="transmembrane region" description="Helical" evidence="1">
    <location>
        <begin position="84"/>
        <end position="102"/>
    </location>
</feature>
<gene>
    <name evidence="2" type="ORF">H8B09_00835</name>
</gene>
<feature type="transmembrane region" description="Helical" evidence="1">
    <location>
        <begin position="244"/>
        <end position="262"/>
    </location>
</feature>
<keyword evidence="1" id="KW-1133">Transmembrane helix</keyword>
<evidence type="ECO:0000313" key="2">
    <source>
        <dbReference type="EMBL" id="MBD3917283.1"/>
    </source>
</evidence>
<accession>A0ABR8MMU6</accession>
<evidence type="ECO:0000313" key="3">
    <source>
        <dbReference type="Proteomes" id="UP000609346"/>
    </source>
</evidence>
<organism evidence="2 3">
    <name type="scientific">Paenibacillus terricola</name>
    <dbReference type="NCBI Taxonomy" id="2763503"/>
    <lineage>
        <taxon>Bacteria</taxon>
        <taxon>Bacillati</taxon>
        <taxon>Bacillota</taxon>
        <taxon>Bacilli</taxon>
        <taxon>Bacillales</taxon>
        <taxon>Paenibacillaceae</taxon>
        <taxon>Paenibacillus</taxon>
    </lineage>
</organism>
<keyword evidence="1" id="KW-0812">Transmembrane</keyword>
<evidence type="ECO:0000256" key="1">
    <source>
        <dbReference type="SAM" id="Phobius"/>
    </source>
</evidence>
<dbReference type="EMBL" id="JACXZA010000001">
    <property type="protein sequence ID" value="MBD3917283.1"/>
    <property type="molecule type" value="Genomic_DNA"/>
</dbReference>
<dbReference type="PROSITE" id="PS51257">
    <property type="entry name" value="PROKAR_LIPOPROTEIN"/>
    <property type="match status" value="1"/>
</dbReference>
<protein>
    <submittedName>
        <fullName evidence="2">Uncharacterized protein</fullName>
    </submittedName>
</protein>
<name>A0ABR8MMU6_9BACL</name>
<keyword evidence="1" id="KW-0472">Membrane</keyword>
<sequence>MHSADARNPFTSPSYSRGSLLLFIVIAACIYTIDMLLVRIVPHTSSELSDRWLIGAICFDYVVVVPLLYYALVSRKRWHRWAAWKPIIPVAALGGLIILAALPSHLRGAVIVAEALLLPIEVLFLTIELRMALSVCRSVRRLRREGIPFPEALQASLSSGKLAAYIRHDVMVFYYLFASWRKRIGKAVQSPLAARESASLAAPSDQKFTYHRNTSLFLFAAMLTKVLVIESIVVHLFVRMLNEYAAWIMTAGSLWIIALLWADCRRSVLEPIRLTQDGLVLRYGLRLNGDLPYSAIADVQSGMDLQPTKEERKRSAVAPMVTPNVIITMRSTVTLEGLLCQPHEVHTVYIAVDDPTDFVEALRKRLSAGSVRQDD</sequence>
<feature type="transmembrane region" description="Helical" evidence="1">
    <location>
        <begin position="52"/>
        <end position="72"/>
    </location>
</feature>